<reference evidence="6" key="2">
    <citation type="submission" date="2022-08" db="EMBL/GenBank/DDBJ databases">
        <title>Multi-unit outbreak of Pandoraea commovens among non-cystic fibrosis intensive care patients from 2019 to 2021 in Berlin, Germany.</title>
        <authorList>
            <person name="Menzel P."/>
        </authorList>
    </citation>
    <scope>NUCLEOTIDE SEQUENCE</scope>
    <source>
        <strain evidence="6">LB-19-202-79</strain>
    </source>
</reference>
<dbReference type="InterPro" id="IPR020846">
    <property type="entry name" value="MFS_dom"/>
</dbReference>
<evidence type="ECO:0000313" key="8">
    <source>
        <dbReference type="Proteomes" id="UP000343335"/>
    </source>
</evidence>
<evidence type="ECO:0000313" key="7">
    <source>
        <dbReference type="EMBL" id="VVD65416.1"/>
    </source>
</evidence>
<evidence type="ECO:0000256" key="2">
    <source>
        <dbReference type="ARBA" id="ARBA00022989"/>
    </source>
</evidence>
<evidence type="ECO:0000313" key="9">
    <source>
        <dbReference type="Proteomes" id="UP001058980"/>
    </source>
</evidence>
<feature type="transmembrane region" description="Helical" evidence="4">
    <location>
        <begin position="219"/>
        <end position="238"/>
    </location>
</feature>
<dbReference type="Gene3D" id="1.20.1250.20">
    <property type="entry name" value="MFS general substrate transporter like domains"/>
    <property type="match status" value="1"/>
</dbReference>
<dbReference type="OrthoDB" id="8558006at2"/>
<feature type="transmembrane region" description="Helical" evidence="4">
    <location>
        <begin position="258"/>
        <end position="277"/>
    </location>
</feature>
<dbReference type="PROSITE" id="PS50850">
    <property type="entry name" value="MFS"/>
    <property type="match status" value="1"/>
</dbReference>
<feature type="transmembrane region" description="Helical" evidence="4">
    <location>
        <begin position="102"/>
        <end position="123"/>
    </location>
</feature>
<sequence length="402" mass="41977">MFGLITNRNVLRLSFAQALAGANSTVVYATAAIIGHMLSPDPTLATLPISVFVLGMAISTLPVGSITKRYGRVAAFIAGNACGVAMGLLAAVALIFHSFALFTFAMIFGGAYAAVVLTFRFAAAECVSAEERPRALSTVLAGGVAAGVLGPQLVTGTMNAWPPHAYAVTYLSAAVVALLSAIVLAGGKFDMPRKPAQPGASQTAQEGRPVAVFLRDPRLLVAMLCGVVTYMLMNFMMTSAPLAMELCGIAREHANFGIELHVIAMYAPSFFTGRLITRFGAHRIVLLGLVLTACAAFAGMAGLTVGHFWVALVLLGLGWNFGFLGASAMVLTCHSPEEGPRVQSVNDFVVFGAMVIGSFASGSLLTSLGWTAVAGLMLPPLAIGVIGVVWLQWSRSRKHQAV</sequence>
<protein>
    <submittedName>
        <fullName evidence="7">MFS transporter</fullName>
    </submittedName>
</protein>
<dbReference type="PANTHER" id="PTHR23534:SF1">
    <property type="entry name" value="MAJOR FACILITATOR SUPERFAMILY PROTEIN"/>
    <property type="match status" value="1"/>
</dbReference>
<evidence type="ECO:0000256" key="1">
    <source>
        <dbReference type="ARBA" id="ARBA00022692"/>
    </source>
</evidence>
<keyword evidence="9" id="KW-1185">Reference proteome</keyword>
<proteinExistence type="predicted"/>
<feature type="transmembrane region" description="Helical" evidence="4">
    <location>
        <begin position="370"/>
        <end position="391"/>
    </location>
</feature>
<feature type="transmembrane region" description="Helical" evidence="4">
    <location>
        <begin position="73"/>
        <end position="96"/>
    </location>
</feature>
<reference evidence="7 8" key="1">
    <citation type="submission" date="2019-08" db="EMBL/GenBank/DDBJ databases">
        <authorList>
            <person name="Peeters C."/>
        </authorList>
    </citation>
    <scope>NUCLEOTIDE SEQUENCE [LARGE SCALE GENOMIC DNA]</scope>
    <source>
        <strain evidence="7 8">LMG 31010</strain>
    </source>
</reference>
<dbReference type="EMBL" id="CABPSA010000001">
    <property type="protein sequence ID" value="VVD65416.1"/>
    <property type="molecule type" value="Genomic_DNA"/>
</dbReference>
<dbReference type="Proteomes" id="UP000343335">
    <property type="component" value="Unassembled WGS sequence"/>
</dbReference>
<feature type="transmembrane region" description="Helical" evidence="4">
    <location>
        <begin position="284"/>
        <end position="303"/>
    </location>
</feature>
<dbReference type="Pfam" id="PF07690">
    <property type="entry name" value="MFS_1"/>
    <property type="match status" value="2"/>
</dbReference>
<dbReference type="RefSeq" id="WP_150662695.1">
    <property type="nucleotide sequence ID" value="NZ_CABPSA010000001.1"/>
</dbReference>
<name>A0A5E4RPU2_9BURK</name>
<feature type="transmembrane region" description="Helical" evidence="4">
    <location>
        <begin position="45"/>
        <end position="66"/>
    </location>
</feature>
<dbReference type="EMBL" id="CP102780">
    <property type="protein sequence ID" value="UVA77260.1"/>
    <property type="molecule type" value="Genomic_DNA"/>
</dbReference>
<feature type="transmembrane region" description="Helical" evidence="4">
    <location>
        <begin position="135"/>
        <end position="154"/>
    </location>
</feature>
<keyword evidence="3 4" id="KW-0472">Membrane</keyword>
<keyword evidence="2 4" id="KW-1133">Transmembrane helix</keyword>
<dbReference type="InterPro" id="IPR011701">
    <property type="entry name" value="MFS"/>
</dbReference>
<gene>
    <name evidence="6" type="ORF">NTU39_14105</name>
    <name evidence="7" type="ORF">PCO31010_00327</name>
</gene>
<dbReference type="GO" id="GO:0022857">
    <property type="term" value="F:transmembrane transporter activity"/>
    <property type="evidence" value="ECO:0007669"/>
    <property type="project" value="InterPro"/>
</dbReference>
<dbReference type="SUPFAM" id="SSF103473">
    <property type="entry name" value="MFS general substrate transporter"/>
    <property type="match status" value="1"/>
</dbReference>
<evidence type="ECO:0000256" key="3">
    <source>
        <dbReference type="ARBA" id="ARBA00023136"/>
    </source>
</evidence>
<feature type="transmembrane region" description="Helical" evidence="4">
    <location>
        <begin position="309"/>
        <end position="333"/>
    </location>
</feature>
<evidence type="ECO:0000259" key="5">
    <source>
        <dbReference type="PROSITE" id="PS50850"/>
    </source>
</evidence>
<dbReference type="Proteomes" id="UP001058980">
    <property type="component" value="Chromosome"/>
</dbReference>
<keyword evidence="1 4" id="KW-0812">Transmembrane</keyword>
<feature type="transmembrane region" description="Helical" evidence="4">
    <location>
        <begin position="345"/>
        <end position="364"/>
    </location>
</feature>
<accession>A0A5E4RPU2</accession>
<feature type="transmembrane region" description="Helical" evidence="4">
    <location>
        <begin position="166"/>
        <end position="185"/>
    </location>
</feature>
<dbReference type="InterPro" id="IPR036259">
    <property type="entry name" value="MFS_trans_sf"/>
</dbReference>
<feature type="domain" description="Major facilitator superfamily (MFS) profile" evidence="5">
    <location>
        <begin position="9"/>
        <end position="397"/>
    </location>
</feature>
<dbReference type="AlphaFoldDB" id="A0A5E4RPU2"/>
<evidence type="ECO:0000313" key="6">
    <source>
        <dbReference type="EMBL" id="UVA77260.1"/>
    </source>
</evidence>
<organism evidence="7 8">
    <name type="scientific">Pandoraea commovens</name>
    <dbReference type="NCBI Taxonomy" id="2508289"/>
    <lineage>
        <taxon>Bacteria</taxon>
        <taxon>Pseudomonadati</taxon>
        <taxon>Pseudomonadota</taxon>
        <taxon>Betaproteobacteria</taxon>
        <taxon>Burkholderiales</taxon>
        <taxon>Burkholderiaceae</taxon>
        <taxon>Pandoraea</taxon>
    </lineage>
</organism>
<evidence type="ECO:0000256" key="4">
    <source>
        <dbReference type="SAM" id="Phobius"/>
    </source>
</evidence>
<dbReference type="PANTHER" id="PTHR23534">
    <property type="entry name" value="MFS PERMEASE"/>
    <property type="match status" value="1"/>
</dbReference>